<name>A0ABT7SLB8_9CELL</name>
<feature type="signal peptide" evidence="8">
    <location>
        <begin position="1"/>
        <end position="30"/>
    </location>
</feature>
<keyword evidence="8" id="KW-0732">Signal</keyword>
<evidence type="ECO:0000256" key="7">
    <source>
        <dbReference type="SAM" id="MobiDB-lite"/>
    </source>
</evidence>
<evidence type="ECO:0000259" key="9">
    <source>
        <dbReference type="PROSITE" id="PS50035"/>
    </source>
</evidence>
<dbReference type="InterPro" id="IPR051406">
    <property type="entry name" value="PLD_domain"/>
</dbReference>
<comment type="catalytic activity">
    <reaction evidence="1">
        <text>a 1,2-diacyl-sn-glycero-3-phosphocholine + H2O = a 1,2-diacyl-sn-glycero-3-phosphate + choline + H(+)</text>
        <dbReference type="Rhea" id="RHEA:14445"/>
        <dbReference type="ChEBI" id="CHEBI:15354"/>
        <dbReference type="ChEBI" id="CHEBI:15377"/>
        <dbReference type="ChEBI" id="CHEBI:15378"/>
        <dbReference type="ChEBI" id="CHEBI:57643"/>
        <dbReference type="ChEBI" id="CHEBI:58608"/>
        <dbReference type="EC" id="3.1.4.4"/>
    </reaction>
</comment>
<feature type="chain" id="PRO_5047256655" description="phospholipase D" evidence="8">
    <location>
        <begin position="31"/>
        <end position="437"/>
    </location>
</feature>
<evidence type="ECO:0000313" key="10">
    <source>
        <dbReference type="EMBL" id="MDM7856352.1"/>
    </source>
</evidence>
<keyword evidence="5" id="KW-0442">Lipid degradation</keyword>
<feature type="domain" description="PLD phosphodiesterase" evidence="9">
    <location>
        <begin position="179"/>
        <end position="214"/>
    </location>
</feature>
<dbReference type="InterPro" id="IPR001736">
    <property type="entry name" value="PLipase_D/transphosphatidylase"/>
</dbReference>
<dbReference type="InterPro" id="IPR025202">
    <property type="entry name" value="PLD-like_dom"/>
</dbReference>
<dbReference type="PANTHER" id="PTHR43856">
    <property type="entry name" value="CARDIOLIPIN HYDROLASE"/>
    <property type="match status" value="1"/>
</dbReference>
<evidence type="ECO:0000256" key="2">
    <source>
        <dbReference type="ARBA" id="ARBA00008664"/>
    </source>
</evidence>
<keyword evidence="11" id="KW-1185">Reference proteome</keyword>
<comment type="similarity">
    <text evidence="2">Belongs to the phospholipase D family.</text>
</comment>
<dbReference type="PROSITE" id="PS50035">
    <property type="entry name" value="PLD"/>
    <property type="match status" value="1"/>
</dbReference>
<evidence type="ECO:0000256" key="5">
    <source>
        <dbReference type="ARBA" id="ARBA00022963"/>
    </source>
</evidence>
<reference evidence="10 11" key="1">
    <citation type="submission" date="2023-06" db="EMBL/GenBank/DDBJ databases">
        <title>Cellulomonas sp. MW4 Whole genome sequence.</title>
        <authorList>
            <person name="Park S."/>
        </authorList>
    </citation>
    <scope>NUCLEOTIDE SEQUENCE [LARGE SCALE GENOMIC DNA]</scope>
    <source>
        <strain evidence="10 11">MW4</strain>
    </source>
</reference>
<dbReference type="EC" id="3.1.4.4" evidence="3"/>
<sequence length="437" mass="46480">MLAERRWARSLRRASAVAVAAGLCATLALAQPSGASAAVAKPKHPAAASTAAKKKTARRAVPAKRAPQPDPCPAGRPPVDGVELVVTTSYGPGTELSNRLVNAFCAAAPRSTITIELYLVTPGDPQVKRILRALDYVHRTRKVSVSFLVDGNRNGAARIAALRRHGFTVTGCAGGCQDRAGVMHEKAVVVSDTLWAKGKDPVVVLGSANWSTGQLQWDWQANRIHHRDQRLAAAYTSRFAYLRGCAATKTCGPKPDLTTVSTDSGRGLTVEFLQRPDGPDPVAARLAQLRGAPGCRIEVAQFAITPSRARALAPQLGRLRAEGCSVRVVVGRNLSYESPRSAVRAMTAAGVPLRYVSMLHTKFTVARGVTYLGKRGQTVVLDGSHNWTFGGLNQNDDSFSVLTTATASAAHAPRIARIASEYEAAWNRISARSSATP</sequence>
<dbReference type="Pfam" id="PF13091">
    <property type="entry name" value="PLDc_2"/>
    <property type="match status" value="2"/>
</dbReference>
<dbReference type="EMBL" id="JAUCGQ010000003">
    <property type="protein sequence ID" value="MDM7856352.1"/>
    <property type="molecule type" value="Genomic_DNA"/>
</dbReference>
<evidence type="ECO:0000256" key="3">
    <source>
        <dbReference type="ARBA" id="ARBA00012027"/>
    </source>
</evidence>
<dbReference type="Gene3D" id="3.30.870.10">
    <property type="entry name" value="Endonuclease Chain A"/>
    <property type="match status" value="2"/>
</dbReference>
<evidence type="ECO:0000256" key="1">
    <source>
        <dbReference type="ARBA" id="ARBA00000798"/>
    </source>
</evidence>
<proteinExistence type="inferred from homology"/>
<dbReference type="RefSeq" id="WP_289456512.1">
    <property type="nucleotide sequence ID" value="NZ_JAUCGQ010000003.1"/>
</dbReference>
<feature type="compositionally biased region" description="Low complexity" evidence="7">
    <location>
        <begin position="40"/>
        <end position="51"/>
    </location>
</feature>
<keyword evidence="6" id="KW-0443">Lipid metabolism</keyword>
<keyword evidence="4" id="KW-0378">Hydrolase</keyword>
<feature type="compositionally biased region" description="Basic residues" evidence="7">
    <location>
        <begin position="52"/>
        <end position="62"/>
    </location>
</feature>
<evidence type="ECO:0000256" key="4">
    <source>
        <dbReference type="ARBA" id="ARBA00022801"/>
    </source>
</evidence>
<comment type="caution">
    <text evidence="10">The sequence shown here is derived from an EMBL/GenBank/DDBJ whole genome shotgun (WGS) entry which is preliminary data.</text>
</comment>
<evidence type="ECO:0000256" key="8">
    <source>
        <dbReference type="SAM" id="SignalP"/>
    </source>
</evidence>
<gene>
    <name evidence="10" type="ORF">QRT04_15550</name>
</gene>
<dbReference type="Proteomes" id="UP001529338">
    <property type="component" value="Unassembled WGS sequence"/>
</dbReference>
<dbReference type="PANTHER" id="PTHR43856:SF1">
    <property type="entry name" value="MITOCHONDRIAL CARDIOLIPIN HYDROLASE"/>
    <property type="match status" value="1"/>
</dbReference>
<feature type="region of interest" description="Disordered" evidence="7">
    <location>
        <begin position="40"/>
        <end position="79"/>
    </location>
</feature>
<accession>A0ABT7SLB8</accession>
<evidence type="ECO:0000313" key="11">
    <source>
        <dbReference type="Proteomes" id="UP001529338"/>
    </source>
</evidence>
<organism evidence="10 11">
    <name type="scientific">Cellulomonas alba</name>
    <dbReference type="NCBI Taxonomy" id="3053467"/>
    <lineage>
        <taxon>Bacteria</taxon>
        <taxon>Bacillati</taxon>
        <taxon>Actinomycetota</taxon>
        <taxon>Actinomycetes</taxon>
        <taxon>Micrococcales</taxon>
        <taxon>Cellulomonadaceae</taxon>
        <taxon>Cellulomonas</taxon>
    </lineage>
</organism>
<evidence type="ECO:0000256" key="6">
    <source>
        <dbReference type="ARBA" id="ARBA00023098"/>
    </source>
</evidence>
<dbReference type="SUPFAM" id="SSF56024">
    <property type="entry name" value="Phospholipase D/nuclease"/>
    <property type="match status" value="2"/>
</dbReference>
<protein>
    <recommendedName>
        <fullName evidence="3">phospholipase D</fullName>
        <ecNumber evidence="3">3.1.4.4</ecNumber>
    </recommendedName>
</protein>